<keyword evidence="3" id="KW-1185">Reference proteome</keyword>
<feature type="region of interest" description="Disordered" evidence="1">
    <location>
        <begin position="71"/>
        <end position="90"/>
    </location>
</feature>
<evidence type="ECO:0000256" key="1">
    <source>
        <dbReference type="SAM" id="MobiDB-lite"/>
    </source>
</evidence>
<gene>
    <name evidence="2" type="ORF">GSI_14525</name>
</gene>
<accession>A0A2G8RNY6</accession>
<dbReference type="EMBL" id="AYKW01000068">
    <property type="protein sequence ID" value="PIL23216.1"/>
    <property type="molecule type" value="Genomic_DNA"/>
</dbReference>
<dbReference type="AlphaFoldDB" id="A0A2G8RNY6"/>
<evidence type="ECO:0000313" key="2">
    <source>
        <dbReference type="EMBL" id="PIL23216.1"/>
    </source>
</evidence>
<sequence length="90" mass="10105">MPTMLESKAVAVDSVNDDADDTVGPVETFRSELIELNEDTVRAFLELTDLPAEMEHCRIERIEWEKKALEERVEADEARTASGSPVQRGD</sequence>
<dbReference type="OrthoDB" id="425925at2759"/>
<reference evidence="2 3" key="1">
    <citation type="journal article" date="2015" name="Sci. Rep.">
        <title>Chromosome-level genome map provides insights into diverse defense mechanisms in the medicinal fungus Ganoderma sinense.</title>
        <authorList>
            <person name="Zhu Y."/>
            <person name="Xu J."/>
            <person name="Sun C."/>
            <person name="Zhou S."/>
            <person name="Xu H."/>
            <person name="Nelson D.R."/>
            <person name="Qian J."/>
            <person name="Song J."/>
            <person name="Luo H."/>
            <person name="Xiang L."/>
            <person name="Li Y."/>
            <person name="Xu Z."/>
            <person name="Ji A."/>
            <person name="Wang L."/>
            <person name="Lu S."/>
            <person name="Hayward A."/>
            <person name="Sun W."/>
            <person name="Li X."/>
            <person name="Schwartz D.C."/>
            <person name="Wang Y."/>
            <person name="Chen S."/>
        </authorList>
    </citation>
    <scope>NUCLEOTIDE SEQUENCE [LARGE SCALE GENOMIC DNA]</scope>
    <source>
        <strain evidence="2 3">ZZ0214-1</strain>
    </source>
</reference>
<name>A0A2G8RNY6_9APHY</name>
<dbReference type="Proteomes" id="UP000230002">
    <property type="component" value="Unassembled WGS sequence"/>
</dbReference>
<protein>
    <submittedName>
        <fullName evidence="2">Uncharacterized protein</fullName>
    </submittedName>
</protein>
<comment type="caution">
    <text evidence="2">The sequence shown here is derived from an EMBL/GenBank/DDBJ whole genome shotgun (WGS) entry which is preliminary data.</text>
</comment>
<evidence type="ECO:0000313" key="3">
    <source>
        <dbReference type="Proteomes" id="UP000230002"/>
    </source>
</evidence>
<organism evidence="2 3">
    <name type="scientific">Ganoderma sinense ZZ0214-1</name>
    <dbReference type="NCBI Taxonomy" id="1077348"/>
    <lineage>
        <taxon>Eukaryota</taxon>
        <taxon>Fungi</taxon>
        <taxon>Dikarya</taxon>
        <taxon>Basidiomycota</taxon>
        <taxon>Agaricomycotina</taxon>
        <taxon>Agaricomycetes</taxon>
        <taxon>Polyporales</taxon>
        <taxon>Polyporaceae</taxon>
        <taxon>Ganoderma</taxon>
    </lineage>
</organism>
<feature type="compositionally biased region" description="Polar residues" evidence="1">
    <location>
        <begin position="81"/>
        <end position="90"/>
    </location>
</feature>
<proteinExistence type="predicted"/>